<dbReference type="SUPFAM" id="SSF82771">
    <property type="entry name" value="GIY-YIG endonuclease"/>
    <property type="match status" value="1"/>
</dbReference>
<dbReference type="InterPro" id="IPR001943">
    <property type="entry name" value="UVR_dom"/>
</dbReference>
<sequence>MANPATYRPENIPTSPGVYRFYNSANQVIYVGKAKNLRSRLGSYFQANLDEKVRTMVWEANRVDWTLVGNEIESLQLEYTWIQQEKPKYNVIFRDDKSFPYLAITVKDEVPRIFVTRSQRKDGTKYFGPYPHAWALRELTEILQNVFPIRSCTNGVFARAERTQRACLLGYIGKCVAPCVSKEGDNRSHHKELVDSLISFMNSDQRKLSEEIRKKMEGASQAEDFESAAKFRDQIEALERISTSNSVALSPDTNVDLFAIIWEEMGGKAAVTQFQVRFGRVRSAHSWIVESGVEVDKAEHLKQLLVARYLSKDLESIDIPSEILLNYTLAENNVLEELLSQRKGTKVEIRTPQRGDKRELLDSVERNSRDVLFRHLTKRSQDLTTRNQALEEIQRALGMEQPPLRIECFDIANMQGSQIVASMVVFEDGLAKKSDYRRFSIHSDTGKPNDVAAMRQVLSRRLARLDEEIIDEAEVDRSKVKFAYPPQLIIVDGGKPQVNAAAEVLADRDIFLCGLAKRLEEVWLPHAKEPIIFPRNSEALYLLQRIRDEAHRFANTYHRSKRSKEGLASLLEEIEGLGAIRRKTLIEHFGSVAKIRSAAVEEISTLPGIGPRIAEHVLEVLRLDATALNGVDTETGEVLDSSERLERD</sequence>
<keyword evidence="1 7" id="KW-0963">Cytoplasm</keyword>
<feature type="domain" description="GIY-YIG" evidence="9">
    <location>
        <begin position="14"/>
        <end position="91"/>
    </location>
</feature>
<dbReference type="Gene3D" id="1.10.150.20">
    <property type="entry name" value="5' to 3' exonuclease, C-terminal subdomain"/>
    <property type="match status" value="1"/>
</dbReference>
<comment type="similarity">
    <text evidence="7">Belongs to the UvrC family.</text>
</comment>
<dbReference type="InterPro" id="IPR004791">
    <property type="entry name" value="UvrC"/>
</dbReference>
<reference evidence="11" key="1">
    <citation type="submission" date="2018-10" db="EMBL/GenBank/DDBJ databases">
        <title>Iterative Subtractive Binning of Freshwater Chronoseries Metagenomes Recovers Nearly Complete Genomes from over Four Hundred Novel Species.</title>
        <authorList>
            <person name="Rodriguez-R L.M."/>
            <person name="Tsementzi D."/>
            <person name="Luo C."/>
            <person name="Konstantinidis K.T."/>
        </authorList>
    </citation>
    <scope>NUCLEOTIDE SEQUENCE</scope>
    <source>
        <strain evidence="11">WB5_2A_028</strain>
    </source>
</reference>
<dbReference type="InterPro" id="IPR010994">
    <property type="entry name" value="RuvA_2-like"/>
</dbReference>
<dbReference type="GO" id="GO:0005737">
    <property type="term" value="C:cytoplasm"/>
    <property type="evidence" value="ECO:0007669"/>
    <property type="project" value="UniProtKB-SubCell"/>
</dbReference>
<evidence type="ECO:0000313" key="12">
    <source>
        <dbReference type="Proteomes" id="UP000740727"/>
    </source>
</evidence>
<evidence type="ECO:0000256" key="6">
    <source>
        <dbReference type="ARBA" id="ARBA00023236"/>
    </source>
</evidence>
<dbReference type="InterPro" id="IPR003583">
    <property type="entry name" value="Hlx-hairpin-Hlx_DNA-bd_motif"/>
</dbReference>
<dbReference type="InterPro" id="IPR035901">
    <property type="entry name" value="GIY-YIG_endonuc_sf"/>
</dbReference>
<evidence type="ECO:0000256" key="4">
    <source>
        <dbReference type="ARBA" id="ARBA00022881"/>
    </source>
</evidence>
<gene>
    <name evidence="7 11" type="primary">uvrC</name>
    <name evidence="11" type="ORF">EBT44_00920</name>
</gene>
<dbReference type="HAMAP" id="MF_00203">
    <property type="entry name" value="UvrC"/>
    <property type="match status" value="1"/>
</dbReference>
<evidence type="ECO:0000256" key="5">
    <source>
        <dbReference type="ARBA" id="ARBA00023204"/>
    </source>
</evidence>
<comment type="caution">
    <text evidence="11">The sequence shown here is derived from an EMBL/GenBank/DDBJ whole genome shotgun (WGS) entry which is preliminary data.</text>
</comment>
<dbReference type="GO" id="GO:0009432">
    <property type="term" value="P:SOS response"/>
    <property type="evidence" value="ECO:0007669"/>
    <property type="project" value="UniProtKB-UniRule"/>
</dbReference>
<dbReference type="Pfam" id="PF14520">
    <property type="entry name" value="HHH_5"/>
    <property type="match status" value="1"/>
</dbReference>
<evidence type="ECO:0000259" key="8">
    <source>
        <dbReference type="PROSITE" id="PS50151"/>
    </source>
</evidence>
<dbReference type="GO" id="GO:0006289">
    <property type="term" value="P:nucleotide-excision repair"/>
    <property type="evidence" value="ECO:0007669"/>
    <property type="project" value="UniProtKB-UniRule"/>
</dbReference>
<dbReference type="FunFam" id="3.40.1440.10:FF:000001">
    <property type="entry name" value="UvrABC system protein C"/>
    <property type="match status" value="1"/>
</dbReference>
<feature type="domain" description="UvrC family homology region profile" evidence="10">
    <location>
        <begin position="267"/>
        <end position="505"/>
    </location>
</feature>
<comment type="function">
    <text evidence="7">The UvrABC repair system catalyzes the recognition and processing of DNA lesions. UvrC both incises the 5' and 3' sides of the lesion. The N-terminal half is responsible for the 3' incision and the C-terminal half is responsible for the 5' incision.</text>
</comment>
<dbReference type="EMBL" id="RFXN01000005">
    <property type="protein sequence ID" value="NBR93419.1"/>
    <property type="molecule type" value="Genomic_DNA"/>
</dbReference>
<keyword evidence="5 7" id="KW-0234">DNA repair</keyword>
<dbReference type="InterPro" id="IPR036876">
    <property type="entry name" value="UVR_dom_sf"/>
</dbReference>
<feature type="domain" description="UVR" evidence="8">
    <location>
        <begin position="206"/>
        <end position="241"/>
    </location>
</feature>
<dbReference type="Pfam" id="PF01541">
    <property type="entry name" value="GIY-YIG"/>
    <property type="match status" value="1"/>
</dbReference>
<dbReference type="Pfam" id="PF02151">
    <property type="entry name" value="UVR"/>
    <property type="match status" value="1"/>
</dbReference>
<evidence type="ECO:0000259" key="10">
    <source>
        <dbReference type="PROSITE" id="PS50165"/>
    </source>
</evidence>
<dbReference type="PROSITE" id="PS50151">
    <property type="entry name" value="UVR"/>
    <property type="match status" value="1"/>
</dbReference>
<dbReference type="PROSITE" id="PS50165">
    <property type="entry name" value="UVRC"/>
    <property type="match status" value="1"/>
</dbReference>
<dbReference type="Gene3D" id="4.10.860.10">
    <property type="entry name" value="UVR domain"/>
    <property type="match status" value="1"/>
</dbReference>
<evidence type="ECO:0000256" key="2">
    <source>
        <dbReference type="ARBA" id="ARBA00022763"/>
    </source>
</evidence>
<evidence type="ECO:0000259" key="9">
    <source>
        <dbReference type="PROSITE" id="PS50164"/>
    </source>
</evidence>
<comment type="subunit">
    <text evidence="7">Interacts with UvrB in an incision complex.</text>
</comment>
<dbReference type="PANTHER" id="PTHR30562">
    <property type="entry name" value="UVRC/OXIDOREDUCTASE"/>
    <property type="match status" value="1"/>
</dbReference>
<dbReference type="PANTHER" id="PTHR30562:SF1">
    <property type="entry name" value="UVRABC SYSTEM PROTEIN C"/>
    <property type="match status" value="1"/>
</dbReference>
<accession>A0A965GBJ2</accession>
<keyword evidence="4 7" id="KW-0267">Excision nuclease</keyword>
<dbReference type="Pfam" id="PF08459">
    <property type="entry name" value="UvrC_RNaseH_dom"/>
    <property type="match status" value="1"/>
</dbReference>
<organism evidence="11 12">
    <name type="scientific">Candidatus Fonsibacter lacus</name>
    <dbReference type="NCBI Taxonomy" id="2576439"/>
    <lineage>
        <taxon>Bacteria</taxon>
        <taxon>Pseudomonadati</taxon>
        <taxon>Pseudomonadota</taxon>
        <taxon>Alphaproteobacteria</taxon>
        <taxon>Candidatus Pelagibacterales</taxon>
        <taxon>Candidatus Pelagibacterales incertae sedis</taxon>
        <taxon>Candidatus Fonsibacter</taxon>
    </lineage>
</organism>
<keyword evidence="3 7" id="KW-0228">DNA excision</keyword>
<dbReference type="Proteomes" id="UP000740727">
    <property type="component" value="Unassembled WGS sequence"/>
</dbReference>
<dbReference type="Pfam" id="PF22920">
    <property type="entry name" value="UvrC_RNaseH"/>
    <property type="match status" value="1"/>
</dbReference>
<dbReference type="InterPro" id="IPR047296">
    <property type="entry name" value="GIY-YIG_UvrC_Cho"/>
</dbReference>
<dbReference type="GO" id="GO:0009380">
    <property type="term" value="C:excinuclease repair complex"/>
    <property type="evidence" value="ECO:0007669"/>
    <property type="project" value="InterPro"/>
</dbReference>
<dbReference type="GO" id="GO:0003677">
    <property type="term" value="F:DNA binding"/>
    <property type="evidence" value="ECO:0007669"/>
    <property type="project" value="UniProtKB-UniRule"/>
</dbReference>
<dbReference type="InterPro" id="IPR050066">
    <property type="entry name" value="UvrABC_protein_C"/>
</dbReference>
<proteinExistence type="inferred from homology"/>
<dbReference type="AlphaFoldDB" id="A0A965GBJ2"/>
<dbReference type="GO" id="GO:0009381">
    <property type="term" value="F:excinuclease ABC activity"/>
    <property type="evidence" value="ECO:0007669"/>
    <property type="project" value="UniProtKB-UniRule"/>
</dbReference>
<keyword evidence="6 7" id="KW-0742">SOS response</keyword>
<dbReference type="InterPro" id="IPR038476">
    <property type="entry name" value="UvrC_RNase_H_dom_sf"/>
</dbReference>
<evidence type="ECO:0000256" key="3">
    <source>
        <dbReference type="ARBA" id="ARBA00022769"/>
    </source>
</evidence>
<dbReference type="InterPro" id="IPR001162">
    <property type="entry name" value="UvrC_RNase_H_dom"/>
</dbReference>
<dbReference type="SUPFAM" id="SSF47781">
    <property type="entry name" value="RuvA domain 2-like"/>
    <property type="match status" value="1"/>
</dbReference>
<dbReference type="InterPro" id="IPR000305">
    <property type="entry name" value="GIY-YIG_endonuc"/>
</dbReference>
<evidence type="ECO:0000313" key="11">
    <source>
        <dbReference type="EMBL" id="NBR93419.1"/>
    </source>
</evidence>
<dbReference type="Gene3D" id="3.40.1440.10">
    <property type="entry name" value="GIY-YIG endonuclease"/>
    <property type="match status" value="1"/>
</dbReference>
<dbReference type="CDD" id="cd10434">
    <property type="entry name" value="GIY-YIG_UvrC_Cho"/>
    <property type="match status" value="1"/>
</dbReference>
<comment type="subcellular location">
    <subcellularLocation>
        <location evidence="7">Cytoplasm</location>
    </subcellularLocation>
</comment>
<dbReference type="NCBIfam" id="NF001824">
    <property type="entry name" value="PRK00558.1-5"/>
    <property type="match status" value="1"/>
</dbReference>
<evidence type="ECO:0000256" key="1">
    <source>
        <dbReference type="ARBA" id="ARBA00022490"/>
    </source>
</evidence>
<keyword evidence="2 7" id="KW-0227">DNA damage</keyword>
<evidence type="ECO:0000256" key="7">
    <source>
        <dbReference type="HAMAP-Rule" id="MF_00203"/>
    </source>
</evidence>
<dbReference type="SUPFAM" id="SSF46600">
    <property type="entry name" value="C-terminal UvrC-binding domain of UvrB"/>
    <property type="match status" value="1"/>
</dbReference>
<dbReference type="NCBIfam" id="TIGR00194">
    <property type="entry name" value="uvrC"/>
    <property type="match status" value="1"/>
</dbReference>
<dbReference type="SMART" id="SM00278">
    <property type="entry name" value="HhH1"/>
    <property type="match status" value="2"/>
</dbReference>
<name>A0A965GBJ2_9PROT</name>
<dbReference type="Gene3D" id="3.30.420.340">
    <property type="entry name" value="UvrC, RNAse H endonuclease domain"/>
    <property type="match status" value="1"/>
</dbReference>
<dbReference type="PROSITE" id="PS50164">
    <property type="entry name" value="GIY_YIG"/>
    <property type="match status" value="1"/>
</dbReference>
<dbReference type="SMART" id="SM00465">
    <property type="entry name" value="GIYc"/>
    <property type="match status" value="1"/>
</dbReference>
<protein>
    <recommendedName>
        <fullName evidence="7">UvrABC system protein C</fullName>
        <shortName evidence="7">Protein UvrC</shortName>
    </recommendedName>
    <alternativeName>
        <fullName evidence="7">Excinuclease ABC subunit C</fullName>
    </alternativeName>
</protein>